<reference evidence="1" key="1">
    <citation type="submission" date="2023-04" db="EMBL/GenBank/DDBJ databases">
        <title>Black Yeasts Isolated from many extreme environments.</title>
        <authorList>
            <person name="Coleine C."/>
            <person name="Stajich J.E."/>
            <person name="Selbmann L."/>
        </authorList>
    </citation>
    <scope>NUCLEOTIDE SEQUENCE</scope>
    <source>
        <strain evidence="1">CCFEE 5312</strain>
    </source>
</reference>
<organism evidence="1 2">
    <name type="scientific">Extremus antarcticus</name>
    <dbReference type="NCBI Taxonomy" id="702011"/>
    <lineage>
        <taxon>Eukaryota</taxon>
        <taxon>Fungi</taxon>
        <taxon>Dikarya</taxon>
        <taxon>Ascomycota</taxon>
        <taxon>Pezizomycotina</taxon>
        <taxon>Dothideomycetes</taxon>
        <taxon>Dothideomycetidae</taxon>
        <taxon>Mycosphaerellales</taxon>
        <taxon>Extremaceae</taxon>
        <taxon>Extremus</taxon>
    </lineage>
</organism>
<sequence>MASHSDTELDVMSKKGEAQISIGAVDEEAASDRTWRRKAAAVIWDSLDKSPEERKFIAKIDWWILSYCCVAYFVKYLELIDMV</sequence>
<dbReference type="Proteomes" id="UP001271007">
    <property type="component" value="Unassembled WGS sequence"/>
</dbReference>
<evidence type="ECO:0000313" key="1">
    <source>
        <dbReference type="EMBL" id="KAK3051453.1"/>
    </source>
</evidence>
<evidence type="ECO:0000313" key="2">
    <source>
        <dbReference type="Proteomes" id="UP001271007"/>
    </source>
</evidence>
<dbReference type="EMBL" id="JAWDJX010000026">
    <property type="protein sequence ID" value="KAK3051453.1"/>
    <property type="molecule type" value="Genomic_DNA"/>
</dbReference>
<name>A0AAJ0DCP6_9PEZI</name>
<accession>A0AAJ0DCP6</accession>
<protein>
    <submittedName>
        <fullName evidence="1">Uncharacterized protein</fullName>
    </submittedName>
</protein>
<dbReference type="AlphaFoldDB" id="A0AAJ0DCP6"/>
<gene>
    <name evidence="1" type="ORF">LTR09_007476</name>
</gene>
<proteinExistence type="predicted"/>
<comment type="caution">
    <text evidence="1">The sequence shown here is derived from an EMBL/GenBank/DDBJ whole genome shotgun (WGS) entry which is preliminary data.</text>
</comment>
<keyword evidence="2" id="KW-1185">Reference proteome</keyword>